<dbReference type="NCBIfam" id="TIGR02795">
    <property type="entry name" value="tol_pal_ybgF"/>
    <property type="match status" value="1"/>
</dbReference>
<proteinExistence type="inferred from homology"/>
<dbReference type="Pfam" id="PF13432">
    <property type="entry name" value="TPR_16"/>
    <property type="match status" value="1"/>
</dbReference>
<name>A0A4P8EHV4_9RHOB</name>
<feature type="chain" id="PRO_5021052490" description="Cell division coordinator CpoB" evidence="1">
    <location>
        <begin position="20"/>
        <end position="271"/>
    </location>
</feature>
<comment type="function">
    <text evidence="1">Mediates coordination of peptidoglycan synthesis and outer membrane constriction during cell division.</text>
</comment>
<organism evidence="2 3">
    <name type="scientific">Pseudorhodobacter turbinis</name>
    <dbReference type="NCBI Taxonomy" id="2500533"/>
    <lineage>
        <taxon>Bacteria</taxon>
        <taxon>Pseudomonadati</taxon>
        <taxon>Pseudomonadota</taxon>
        <taxon>Alphaproteobacteria</taxon>
        <taxon>Rhodobacterales</taxon>
        <taxon>Paracoccaceae</taxon>
        <taxon>Pseudorhodobacter</taxon>
    </lineage>
</organism>
<dbReference type="InterPro" id="IPR011990">
    <property type="entry name" value="TPR-like_helical_dom_sf"/>
</dbReference>
<gene>
    <name evidence="2" type="primary">ybgF</name>
    <name evidence="1" type="synonym">cpoB</name>
    <name evidence="2" type="ORF">EOK75_04975</name>
</gene>
<dbReference type="InterPro" id="IPR019734">
    <property type="entry name" value="TPR_rpt"/>
</dbReference>
<keyword evidence="3" id="KW-1185">Reference proteome</keyword>
<evidence type="ECO:0000313" key="2">
    <source>
        <dbReference type="EMBL" id="QCO56518.1"/>
    </source>
</evidence>
<comment type="subcellular location">
    <subcellularLocation>
        <location evidence="1">Periplasm</location>
    </subcellularLocation>
</comment>
<reference evidence="2 3" key="1">
    <citation type="submission" date="2019-05" db="EMBL/GenBank/DDBJ databases">
        <title>Pseudorhodobacter turbinis sp. nov., isolated from the gut of the Korean turban shell.</title>
        <authorList>
            <person name="Jeong Y.-S."/>
            <person name="Kang W.-R."/>
            <person name="Bae J.-W."/>
        </authorList>
    </citation>
    <scope>NUCLEOTIDE SEQUENCE [LARGE SCALE GENOMIC DNA]</scope>
    <source>
        <strain evidence="2 3">S12M18</strain>
    </source>
</reference>
<evidence type="ECO:0000256" key="1">
    <source>
        <dbReference type="HAMAP-Rule" id="MF_02066"/>
    </source>
</evidence>
<dbReference type="GO" id="GO:0043093">
    <property type="term" value="P:FtsZ-dependent cytokinesis"/>
    <property type="evidence" value="ECO:0007669"/>
    <property type="project" value="UniProtKB-UniRule"/>
</dbReference>
<comment type="similarity">
    <text evidence="1">Belongs to the CpoB family.</text>
</comment>
<dbReference type="Pfam" id="PF13174">
    <property type="entry name" value="TPR_6"/>
    <property type="match status" value="1"/>
</dbReference>
<keyword evidence="1" id="KW-0732">Signal</keyword>
<evidence type="ECO:0000313" key="3">
    <source>
        <dbReference type="Proteomes" id="UP000298631"/>
    </source>
</evidence>
<dbReference type="HAMAP" id="MF_02066">
    <property type="entry name" value="CpoB"/>
    <property type="match status" value="1"/>
</dbReference>
<dbReference type="GO" id="GO:0030288">
    <property type="term" value="C:outer membrane-bounded periplasmic space"/>
    <property type="evidence" value="ECO:0007669"/>
    <property type="project" value="UniProtKB-UniRule"/>
</dbReference>
<dbReference type="Gene3D" id="1.25.40.10">
    <property type="entry name" value="Tetratricopeptide repeat domain"/>
    <property type="match status" value="1"/>
</dbReference>
<dbReference type="Proteomes" id="UP000298631">
    <property type="component" value="Chromosome"/>
</dbReference>
<protein>
    <recommendedName>
        <fullName evidence="1">Cell division coordinator CpoB</fullName>
    </recommendedName>
</protein>
<dbReference type="InterPro" id="IPR034706">
    <property type="entry name" value="CpoB"/>
</dbReference>
<dbReference type="SUPFAM" id="SSF48452">
    <property type="entry name" value="TPR-like"/>
    <property type="match status" value="1"/>
</dbReference>
<dbReference type="KEGG" id="pseb:EOK75_04975"/>
<dbReference type="RefSeq" id="WP_137194298.1">
    <property type="nucleotide sequence ID" value="NZ_CP039964.1"/>
</dbReference>
<accession>A0A4P8EHV4</accession>
<feature type="signal peptide" evidence="1">
    <location>
        <begin position="1"/>
        <end position="19"/>
    </location>
</feature>
<dbReference type="AlphaFoldDB" id="A0A4P8EHV4"/>
<dbReference type="EMBL" id="CP039964">
    <property type="protein sequence ID" value="QCO56518.1"/>
    <property type="molecule type" value="Genomic_DNA"/>
</dbReference>
<dbReference type="InterPro" id="IPR014162">
    <property type="entry name" value="CpoB_C"/>
</dbReference>
<keyword evidence="1" id="KW-0574">Periplasm</keyword>
<keyword evidence="1" id="KW-0132">Cell division</keyword>
<dbReference type="OrthoDB" id="9763909at2"/>
<sequence length="271" mass="27828" precursor="true">MRAGFMAIVLAVVPLAGFAQDRAQTLADIRQELTVLNTTVLGLRRELSTTGGAAASGFGGSLLERVDTIEAALAQLTAKTESLEFRINQVVADGTNRIGDLEFRLVELEGGDLGAIGQTPPLGGDTGAVVAPTLTPPVTGSTSLATNEQADFDRAKGVLGQGDFRTAADLFATFAQTYTGGPLTAEAHYYRGEALSNLGETSDAARAWLEAFSGDMTGARAAESLLKVGQALAELGQGPEACVTLQEVGVRFPGDPAAVQASTAALGLGCQ</sequence>
<keyword evidence="1" id="KW-0131">Cell cycle</keyword>